<name>A0A4S4MWD3_9APHY</name>
<dbReference type="SMART" id="SM00239">
    <property type="entry name" value="C2"/>
    <property type="match status" value="1"/>
</dbReference>
<dbReference type="Gene3D" id="2.60.40.150">
    <property type="entry name" value="C2 domain"/>
    <property type="match status" value="1"/>
</dbReference>
<dbReference type="Pfam" id="PF00168">
    <property type="entry name" value="C2"/>
    <property type="match status" value="1"/>
</dbReference>
<dbReference type="Proteomes" id="UP000308730">
    <property type="component" value="Unassembled WGS sequence"/>
</dbReference>
<dbReference type="AlphaFoldDB" id="A0A4S4MWD3"/>
<dbReference type="Pfam" id="PF24883">
    <property type="entry name" value="NPHP3_N"/>
    <property type="match status" value="1"/>
</dbReference>
<proteinExistence type="predicted"/>
<feature type="domain" description="C2" evidence="2">
    <location>
        <begin position="29"/>
        <end position="148"/>
    </location>
</feature>
<evidence type="ECO:0000313" key="4">
    <source>
        <dbReference type="Proteomes" id="UP000308730"/>
    </source>
</evidence>
<dbReference type="PROSITE" id="PS50004">
    <property type="entry name" value="C2"/>
    <property type="match status" value="1"/>
</dbReference>
<keyword evidence="1" id="KW-0677">Repeat</keyword>
<evidence type="ECO:0000256" key="1">
    <source>
        <dbReference type="ARBA" id="ARBA00022737"/>
    </source>
</evidence>
<dbReference type="SUPFAM" id="SSF49562">
    <property type="entry name" value="C2 domain (Calcium/lipid-binding domain, CaLB)"/>
    <property type="match status" value="1"/>
</dbReference>
<keyword evidence="4" id="KW-1185">Reference proteome</keyword>
<protein>
    <recommendedName>
        <fullName evidence="2">C2 domain-containing protein</fullName>
    </recommendedName>
</protein>
<sequence length="590" mass="65711">MFSSPSYASSSSSTLETPDIENVGVGLQVNCTPPLNVAPRTGVIVVELTIISALNLPLTRFRVKQPNPRLTVITDGTPASYQTATAHRSINPTWNESIQITFKDLDSSIHFQIAHNSNIPTYEYVLGEATITVRTLPSRISQTLELPLNPVDLPGLEHCGSVIISARRTVARKVESQYGGRTFSTKIAILGSPRTFSLARTLTGDTQNTKGLHAFLRVLAQLETLDKLTQEVLEFYPLVPLTWSMMSTLFKAINSTAEFEKDAKVADLLQEMSEVYHFVDEFQTTPVMFMTLQFIMTRILKQTIDCGIFLQEYFEIGFAGRLRRSRFETIKILRTYIRSFQTFHRALRSGISPSNRQSISFPSSSGVQLLVMDAHIKRLNPVEMDGAHRVPCPPRTSLNILQDISDWIIDAHERSTILWLRGRSQSERSMVATTVAHFFRDLSRLGAFIFFDSADTPPRRNPTFLFRTIAAQLATFNPSIAEAVVSAIQTIPSIAQATLALQFSELLLKPLLLHQESNTQYEGPIVIVIDGLDGCEAGPARDAVLSVLAEQSSKLPRFVRMVVTSSPAPDICDVFRQRTVSLKEMDDMAA</sequence>
<accession>A0A4S4MWD3</accession>
<dbReference type="CDD" id="cd00030">
    <property type="entry name" value="C2"/>
    <property type="match status" value="1"/>
</dbReference>
<dbReference type="InterPro" id="IPR056884">
    <property type="entry name" value="NPHP3-like_N"/>
</dbReference>
<dbReference type="EMBL" id="SGPM01000071">
    <property type="protein sequence ID" value="THH30684.1"/>
    <property type="molecule type" value="Genomic_DNA"/>
</dbReference>
<evidence type="ECO:0000259" key="2">
    <source>
        <dbReference type="PROSITE" id="PS50004"/>
    </source>
</evidence>
<comment type="caution">
    <text evidence="3">The sequence shown here is derived from an EMBL/GenBank/DDBJ whole genome shotgun (WGS) entry which is preliminary data.</text>
</comment>
<reference evidence="3 4" key="1">
    <citation type="submission" date="2019-02" db="EMBL/GenBank/DDBJ databases">
        <title>Genome sequencing of the rare red list fungi Antrodiella citrinella (Flaviporus citrinellus).</title>
        <authorList>
            <person name="Buettner E."/>
            <person name="Kellner H."/>
        </authorList>
    </citation>
    <scope>NUCLEOTIDE SEQUENCE [LARGE SCALE GENOMIC DNA]</scope>
    <source>
        <strain evidence="3 4">DSM 108506</strain>
    </source>
</reference>
<dbReference type="OrthoDB" id="2658414at2759"/>
<organism evidence="3 4">
    <name type="scientific">Antrodiella citrinella</name>
    <dbReference type="NCBI Taxonomy" id="2447956"/>
    <lineage>
        <taxon>Eukaryota</taxon>
        <taxon>Fungi</taxon>
        <taxon>Dikarya</taxon>
        <taxon>Basidiomycota</taxon>
        <taxon>Agaricomycotina</taxon>
        <taxon>Agaricomycetes</taxon>
        <taxon>Polyporales</taxon>
        <taxon>Steccherinaceae</taxon>
        <taxon>Antrodiella</taxon>
    </lineage>
</organism>
<dbReference type="PANTHER" id="PTHR10039:SF16">
    <property type="entry name" value="GPI INOSITOL-DEACYLASE"/>
    <property type="match status" value="1"/>
</dbReference>
<dbReference type="InterPro" id="IPR035892">
    <property type="entry name" value="C2_domain_sf"/>
</dbReference>
<dbReference type="PANTHER" id="PTHR10039">
    <property type="entry name" value="AMELOGENIN"/>
    <property type="match status" value="1"/>
</dbReference>
<gene>
    <name evidence="3" type="ORF">EUX98_g3493</name>
</gene>
<dbReference type="InterPro" id="IPR000008">
    <property type="entry name" value="C2_dom"/>
</dbReference>
<evidence type="ECO:0000313" key="3">
    <source>
        <dbReference type="EMBL" id="THH30684.1"/>
    </source>
</evidence>